<evidence type="ECO:0000313" key="3">
    <source>
        <dbReference type="Proteomes" id="UP001596143"/>
    </source>
</evidence>
<evidence type="ECO:0000259" key="1">
    <source>
        <dbReference type="Pfam" id="PF12867"/>
    </source>
</evidence>
<reference evidence="3" key="1">
    <citation type="journal article" date="2019" name="Int. J. Syst. Evol. Microbiol.">
        <title>The Global Catalogue of Microorganisms (GCM) 10K type strain sequencing project: providing services to taxonomists for standard genome sequencing and annotation.</title>
        <authorList>
            <consortium name="The Broad Institute Genomics Platform"/>
            <consortium name="The Broad Institute Genome Sequencing Center for Infectious Disease"/>
            <person name="Wu L."/>
            <person name="Ma J."/>
        </authorList>
    </citation>
    <scope>NUCLEOTIDE SEQUENCE [LARGE SCALE GENOMIC DNA]</scope>
    <source>
        <strain evidence="3">CGMCC 1.15790</strain>
    </source>
</reference>
<sequence length="106" mass="11934">MLTVNELGLFDFPNNSEHLPQRYESLFAPGTKPADWPNDVPSVSELSEQLTNQLDRIKQIPVEKFEEKLPESMWGATTYGELAAVAAFHEGHHIGQINAMKKLLTK</sequence>
<gene>
    <name evidence="2" type="ORF">ACFPTR_08260</name>
</gene>
<dbReference type="EMBL" id="JBHSPF010000036">
    <property type="protein sequence ID" value="MFC5628866.1"/>
    <property type="molecule type" value="Genomic_DNA"/>
</dbReference>
<comment type="caution">
    <text evidence="2">The sequence shown here is derived from an EMBL/GenBank/DDBJ whole genome shotgun (WGS) entry which is preliminary data.</text>
</comment>
<feature type="domain" description="DinB-like" evidence="1">
    <location>
        <begin position="29"/>
        <end position="97"/>
    </location>
</feature>
<dbReference type="InterPro" id="IPR024775">
    <property type="entry name" value="DinB-like"/>
</dbReference>
<dbReference type="SUPFAM" id="SSF109854">
    <property type="entry name" value="DinB/YfiT-like putative metalloenzymes"/>
    <property type="match status" value="1"/>
</dbReference>
<dbReference type="Pfam" id="PF12867">
    <property type="entry name" value="DinB_2"/>
    <property type="match status" value="1"/>
</dbReference>
<evidence type="ECO:0000313" key="2">
    <source>
        <dbReference type="EMBL" id="MFC5628866.1"/>
    </source>
</evidence>
<dbReference type="Proteomes" id="UP001596143">
    <property type="component" value="Unassembled WGS sequence"/>
</dbReference>
<dbReference type="Gene3D" id="1.20.120.450">
    <property type="entry name" value="dinb family like domain"/>
    <property type="match status" value="1"/>
</dbReference>
<accession>A0ABW0U5Y5</accession>
<keyword evidence="3" id="KW-1185">Reference proteome</keyword>
<dbReference type="RefSeq" id="WP_270897893.1">
    <property type="nucleotide sequence ID" value="NZ_JBHSPF010000036.1"/>
</dbReference>
<proteinExistence type="predicted"/>
<name>A0ABW0U5Y5_9BACI</name>
<organism evidence="2 3">
    <name type="scientific">Aliibacillus thermotolerans</name>
    <dbReference type="NCBI Taxonomy" id="1834418"/>
    <lineage>
        <taxon>Bacteria</taxon>
        <taxon>Bacillati</taxon>
        <taxon>Bacillota</taxon>
        <taxon>Bacilli</taxon>
        <taxon>Bacillales</taxon>
        <taxon>Bacillaceae</taxon>
        <taxon>Aliibacillus</taxon>
    </lineage>
</organism>
<protein>
    <submittedName>
        <fullName evidence="2">DinB family protein</fullName>
    </submittedName>
</protein>
<dbReference type="InterPro" id="IPR034660">
    <property type="entry name" value="DinB/YfiT-like"/>
</dbReference>